<comment type="caution">
    <text evidence="2">The sequence shown here is derived from an EMBL/GenBank/DDBJ whole genome shotgun (WGS) entry which is preliminary data.</text>
</comment>
<organism evidence="2 3">
    <name type="scientific">Antribacter soli</name>
    <dbReference type="NCBI Taxonomy" id="2910976"/>
    <lineage>
        <taxon>Bacteria</taxon>
        <taxon>Bacillati</taxon>
        <taxon>Actinomycetota</taxon>
        <taxon>Actinomycetes</taxon>
        <taxon>Micrococcales</taxon>
        <taxon>Promicromonosporaceae</taxon>
        <taxon>Antribacter</taxon>
    </lineage>
</organism>
<sequence>MTEAQYDKRDQYDKVASMLLQGERILAVYDCVGVGTGFVGLTDKRVVLQDNSFVGKQVALTSLPYSKITSVAFVADRSMLGKFASSSTVAIAVGTHIHEASFRGDDKARYVHDVVLHHIVG</sequence>
<evidence type="ECO:0000313" key="2">
    <source>
        <dbReference type="EMBL" id="MCF4122851.1"/>
    </source>
</evidence>
<feature type="domain" description="Bacterial Pleckstrin homology" evidence="1">
    <location>
        <begin position="8"/>
        <end position="73"/>
    </location>
</feature>
<dbReference type="EMBL" id="JAKGSG010000050">
    <property type="protein sequence ID" value="MCF4122851.1"/>
    <property type="molecule type" value="Genomic_DNA"/>
</dbReference>
<accession>A0AA41U8L4</accession>
<gene>
    <name evidence="2" type="ORF">L1785_17885</name>
</gene>
<dbReference type="InterPro" id="IPR037063">
    <property type="entry name" value="PHb_sf"/>
</dbReference>
<dbReference type="Pfam" id="PF08000">
    <property type="entry name" value="bPH_1"/>
    <property type="match status" value="1"/>
</dbReference>
<dbReference type="Gene3D" id="2.30.29.50">
    <property type="entry name" value="Bacterial Pleckstrin homology domain"/>
    <property type="match status" value="1"/>
</dbReference>
<proteinExistence type="predicted"/>
<evidence type="ECO:0000259" key="1">
    <source>
        <dbReference type="Pfam" id="PF08000"/>
    </source>
</evidence>
<name>A0AA41U8L4_9MICO</name>
<evidence type="ECO:0000313" key="3">
    <source>
        <dbReference type="Proteomes" id="UP001165405"/>
    </source>
</evidence>
<reference evidence="2" key="1">
    <citation type="submission" date="2022-01" db="EMBL/GenBank/DDBJ databases">
        <title>Antribacter sp. nov., isolated from Guizhou of China.</title>
        <authorList>
            <person name="Chengliang C."/>
            <person name="Ya Z."/>
        </authorList>
    </citation>
    <scope>NUCLEOTIDE SEQUENCE</scope>
    <source>
        <strain evidence="2">KLBMP 9083</strain>
    </source>
</reference>
<dbReference type="AlphaFoldDB" id="A0AA41U8L4"/>
<dbReference type="SUPFAM" id="SSF50729">
    <property type="entry name" value="PH domain-like"/>
    <property type="match status" value="1"/>
</dbReference>
<dbReference type="Proteomes" id="UP001165405">
    <property type="component" value="Unassembled WGS sequence"/>
</dbReference>
<keyword evidence="3" id="KW-1185">Reference proteome</keyword>
<dbReference type="RefSeq" id="WP_236090642.1">
    <property type="nucleotide sequence ID" value="NZ_JAKGSG010000050.1"/>
</dbReference>
<dbReference type="InterPro" id="IPR012544">
    <property type="entry name" value="PHb"/>
</dbReference>
<protein>
    <submittedName>
        <fullName evidence="2">PH domain-containing protein</fullName>
    </submittedName>
</protein>